<accession>A0A1F7WZT8</accession>
<keyword evidence="2" id="KW-0808">Transferase</keyword>
<feature type="domain" description="2-oxoacid dehydrogenase acyltransferase catalytic" evidence="4">
    <location>
        <begin position="178"/>
        <end position="254"/>
    </location>
</feature>
<sequence>MKNYRLEKLSPDRRLVWDLLSDTDSYYLNHQIILIDFCAVEKARAGAAANGSVRPSYTAFMFYAISRALPRFPAFNSYLRGFPSAKLAFYKDIDICFTMEREKKNGGKYVALSILKNCEHKTFSAINGDFCALKSADYEKTDSYRNRSLFLRIPNFIRMLLFRLFYKPFPSKMREIAGTCAFTSVGKYGVDFTTPLSPKSMTFSLGRVRERPAAVNGSIEARLSAYVTLTYDHRIADGAECAALGSLVKEIIETADWNKIIGEK</sequence>
<evidence type="ECO:0000256" key="1">
    <source>
        <dbReference type="ARBA" id="ARBA00001938"/>
    </source>
</evidence>
<dbReference type="GO" id="GO:0016407">
    <property type="term" value="F:acetyltransferase activity"/>
    <property type="evidence" value="ECO:0007669"/>
    <property type="project" value="TreeGrafter"/>
</dbReference>
<organism evidence="5 6">
    <name type="scientific">Candidatus Wallbacteria bacterium GWC2_49_35</name>
    <dbReference type="NCBI Taxonomy" id="1817813"/>
    <lineage>
        <taxon>Bacteria</taxon>
        <taxon>Candidatus Walliibacteriota</taxon>
    </lineage>
</organism>
<dbReference type="GO" id="GO:0005737">
    <property type="term" value="C:cytoplasm"/>
    <property type="evidence" value="ECO:0007669"/>
    <property type="project" value="TreeGrafter"/>
</dbReference>
<dbReference type="GO" id="GO:0031405">
    <property type="term" value="F:lipoic acid binding"/>
    <property type="evidence" value="ECO:0007669"/>
    <property type="project" value="TreeGrafter"/>
</dbReference>
<reference evidence="5 6" key="1">
    <citation type="journal article" date="2016" name="Nat. Commun.">
        <title>Thousands of microbial genomes shed light on interconnected biogeochemical processes in an aquifer system.</title>
        <authorList>
            <person name="Anantharaman K."/>
            <person name="Brown C.T."/>
            <person name="Hug L.A."/>
            <person name="Sharon I."/>
            <person name="Castelle C.J."/>
            <person name="Probst A.J."/>
            <person name="Thomas B.C."/>
            <person name="Singh A."/>
            <person name="Wilkins M.J."/>
            <person name="Karaoz U."/>
            <person name="Brodie E.L."/>
            <person name="Williams K.H."/>
            <person name="Hubbard S.S."/>
            <person name="Banfield J.F."/>
        </authorList>
    </citation>
    <scope>NUCLEOTIDE SEQUENCE [LARGE SCALE GENOMIC DNA]</scope>
</reference>
<protein>
    <recommendedName>
        <fullName evidence="4">2-oxoacid dehydrogenase acyltransferase catalytic domain-containing protein</fullName>
    </recommendedName>
</protein>
<evidence type="ECO:0000256" key="2">
    <source>
        <dbReference type="ARBA" id="ARBA00022679"/>
    </source>
</evidence>
<dbReference type="PANTHER" id="PTHR43178:SF5">
    <property type="entry name" value="LIPOAMIDE ACYLTRANSFERASE COMPONENT OF BRANCHED-CHAIN ALPHA-KETO ACID DEHYDROGENASE COMPLEX, MITOCHONDRIAL"/>
    <property type="match status" value="1"/>
</dbReference>
<comment type="caution">
    <text evidence="5">The sequence shown here is derived from an EMBL/GenBank/DDBJ whole genome shotgun (WGS) entry which is preliminary data.</text>
</comment>
<evidence type="ECO:0000313" key="6">
    <source>
        <dbReference type="Proteomes" id="UP000178735"/>
    </source>
</evidence>
<dbReference type="InterPro" id="IPR023213">
    <property type="entry name" value="CAT-like_dom_sf"/>
</dbReference>
<dbReference type="PANTHER" id="PTHR43178">
    <property type="entry name" value="DIHYDROLIPOAMIDE ACETYLTRANSFERASE COMPONENT OF PYRUVATE DEHYDROGENASE COMPLEX"/>
    <property type="match status" value="1"/>
</dbReference>
<dbReference type="STRING" id="1817813.A2008_11985"/>
<name>A0A1F7WZT8_9BACT</name>
<feature type="domain" description="2-oxoacid dehydrogenase acyltransferase catalytic" evidence="4">
    <location>
        <begin position="26"/>
        <end position="132"/>
    </location>
</feature>
<keyword evidence="3" id="KW-0012">Acyltransferase</keyword>
<dbReference type="Proteomes" id="UP000178735">
    <property type="component" value="Unassembled WGS sequence"/>
</dbReference>
<comment type="cofactor">
    <cofactor evidence="1">
        <name>(R)-lipoate</name>
        <dbReference type="ChEBI" id="CHEBI:83088"/>
    </cofactor>
</comment>
<dbReference type="InterPro" id="IPR001078">
    <property type="entry name" value="2-oxoacid_DH_actylTfrase"/>
</dbReference>
<dbReference type="EMBL" id="MGFH01000023">
    <property type="protein sequence ID" value="OGM08163.1"/>
    <property type="molecule type" value="Genomic_DNA"/>
</dbReference>
<dbReference type="Gene3D" id="3.30.559.10">
    <property type="entry name" value="Chloramphenicol acetyltransferase-like domain"/>
    <property type="match status" value="1"/>
</dbReference>
<dbReference type="InterPro" id="IPR050743">
    <property type="entry name" value="2-oxoacid_DH_E2_comp"/>
</dbReference>
<dbReference type="SUPFAM" id="SSF52777">
    <property type="entry name" value="CoA-dependent acyltransferases"/>
    <property type="match status" value="1"/>
</dbReference>
<gene>
    <name evidence="5" type="ORF">A2008_11985</name>
</gene>
<proteinExistence type="predicted"/>
<evidence type="ECO:0000313" key="5">
    <source>
        <dbReference type="EMBL" id="OGM08163.1"/>
    </source>
</evidence>
<dbReference type="AlphaFoldDB" id="A0A1F7WZT8"/>
<evidence type="ECO:0000259" key="4">
    <source>
        <dbReference type="Pfam" id="PF00198"/>
    </source>
</evidence>
<evidence type="ECO:0000256" key="3">
    <source>
        <dbReference type="ARBA" id="ARBA00023315"/>
    </source>
</evidence>
<dbReference type="Pfam" id="PF00198">
    <property type="entry name" value="2-oxoacid_dh"/>
    <property type="match status" value="2"/>
</dbReference>